<evidence type="ECO:0000313" key="3">
    <source>
        <dbReference type="Proteomes" id="UP000193144"/>
    </source>
</evidence>
<comment type="caution">
    <text evidence="2">The sequence shown here is derived from an EMBL/GenBank/DDBJ whole genome shotgun (WGS) entry which is preliminary data.</text>
</comment>
<accession>A0A1Y1ZPF7</accession>
<evidence type="ECO:0000256" key="1">
    <source>
        <dbReference type="SAM" id="MobiDB-lite"/>
    </source>
</evidence>
<dbReference type="EMBL" id="MCFA01000054">
    <property type="protein sequence ID" value="ORY12130.1"/>
    <property type="molecule type" value="Genomic_DNA"/>
</dbReference>
<reference evidence="2 3" key="1">
    <citation type="submission" date="2016-07" db="EMBL/GenBank/DDBJ databases">
        <title>Pervasive Adenine N6-methylation of Active Genes in Fungi.</title>
        <authorList>
            <consortium name="DOE Joint Genome Institute"/>
            <person name="Mondo S.J."/>
            <person name="Dannebaum R.O."/>
            <person name="Kuo R.C."/>
            <person name="Labutti K."/>
            <person name="Haridas S."/>
            <person name="Kuo A."/>
            <person name="Salamov A."/>
            <person name="Ahrendt S.R."/>
            <person name="Lipzen A."/>
            <person name="Sullivan W."/>
            <person name="Andreopoulos W.B."/>
            <person name="Clum A."/>
            <person name="Lindquist E."/>
            <person name="Daum C."/>
            <person name="Ramamoorthy G.K."/>
            <person name="Gryganskyi A."/>
            <person name="Culley D."/>
            <person name="Magnuson J.K."/>
            <person name="James T.Y."/>
            <person name="O'Malley M.A."/>
            <person name="Stajich J.E."/>
            <person name="Spatafora J.W."/>
            <person name="Visel A."/>
            <person name="Grigoriev I.V."/>
        </authorList>
    </citation>
    <scope>NUCLEOTIDE SEQUENCE [LARGE SCALE GENOMIC DNA]</scope>
    <source>
        <strain evidence="2 3">CBS 115471</strain>
    </source>
</reference>
<evidence type="ECO:0000313" key="2">
    <source>
        <dbReference type="EMBL" id="ORY12130.1"/>
    </source>
</evidence>
<dbReference type="AlphaFoldDB" id="A0A1Y1ZPF7"/>
<gene>
    <name evidence="2" type="ORF">BCR34DRAFT_587453</name>
</gene>
<sequence length="251" mass="27222">MTSVDSTGKLVSRWEMPFSHPNSHGGACTSTIRFLARPWKPASGANQGIIRHADGMFQDQDVRSLSHALQHSPASCWHSRHSPARSNAGHATHMQLEEIFPTGRAAVLSACCCRSLPGQRLFDSSPGGLSDCCGECPILVVLGLLLLCCSANLSAARGYFRRGNSCQCQCQCESLVRLPRKRAAAGPEAALLPDLPSALEMAMPITGKPPGPCQTIRWTATRRLPLPSSLGQHRRLRKSLGSPRWRHSPFP</sequence>
<dbReference type="Proteomes" id="UP000193144">
    <property type="component" value="Unassembled WGS sequence"/>
</dbReference>
<feature type="region of interest" description="Disordered" evidence="1">
    <location>
        <begin position="231"/>
        <end position="251"/>
    </location>
</feature>
<protein>
    <submittedName>
        <fullName evidence="2">Uncharacterized protein</fullName>
    </submittedName>
</protein>
<organism evidence="2 3">
    <name type="scientific">Clohesyomyces aquaticus</name>
    <dbReference type="NCBI Taxonomy" id="1231657"/>
    <lineage>
        <taxon>Eukaryota</taxon>
        <taxon>Fungi</taxon>
        <taxon>Dikarya</taxon>
        <taxon>Ascomycota</taxon>
        <taxon>Pezizomycotina</taxon>
        <taxon>Dothideomycetes</taxon>
        <taxon>Pleosporomycetidae</taxon>
        <taxon>Pleosporales</taxon>
        <taxon>Lindgomycetaceae</taxon>
        <taxon>Clohesyomyces</taxon>
    </lineage>
</organism>
<keyword evidence="3" id="KW-1185">Reference proteome</keyword>
<feature type="compositionally biased region" description="Basic residues" evidence="1">
    <location>
        <begin position="232"/>
        <end position="251"/>
    </location>
</feature>
<proteinExistence type="predicted"/>
<name>A0A1Y1ZPF7_9PLEO</name>